<comment type="caution">
    <text evidence="1">The sequence shown here is derived from an EMBL/GenBank/DDBJ whole genome shotgun (WGS) entry which is preliminary data.</text>
</comment>
<dbReference type="InterPro" id="IPR019292">
    <property type="entry name" value="McrC"/>
</dbReference>
<name>A0A167ZKV9_9FLAO</name>
<dbReference type="Proteomes" id="UP000077164">
    <property type="component" value="Unassembled WGS sequence"/>
</dbReference>
<organism evidence="1 2">
    <name type="scientific">Flavobacterium fryxellicola</name>
    <dbReference type="NCBI Taxonomy" id="249352"/>
    <lineage>
        <taxon>Bacteria</taxon>
        <taxon>Pseudomonadati</taxon>
        <taxon>Bacteroidota</taxon>
        <taxon>Flavobacteriia</taxon>
        <taxon>Flavobacteriales</taxon>
        <taxon>Flavobacteriaceae</taxon>
        <taxon>Flavobacterium</taxon>
    </lineage>
</organism>
<dbReference type="Pfam" id="PF10117">
    <property type="entry name" value="McrBC"/>
    <property type="match status" value="1"/>
</dbReference>
<dbReference type="STRING" id="249352.SAMN05444395_11137"/>
<accession>A0A167ZKV9</accession>
<dbReference type="InterPro" id="IPR011604">
    <property type="entry name" value="PDDEXK-like_dom_sf"/>
</dbReference>
<reference evidence="1 2" key="1">
    <citation type="submission" date="2016-03" db="EMBL/GenBank/DDBJ databases">
        <title>Draft genome sequence of Flavobacterium fryxellicola DSM 16209.</title>
        <authorList>
            <person name="Shin S.-K."/>
            <person name="Yi H."/>
        </authorList>
    </citation>
    <scope>NUCLEOTIDE SEQUENCE [LARGE SCALE GENOMIC DNA]</scope>
    <source>
        <strain evidence="1 2">DSM 16209</strain>
    </source>
</reference>
<keyword evidence="2" id="KW-1185">Reference proteome</keyword>
<dbReference type="EMBL" id="LVJE01000003">
    <property type="protein sequence ID" value="OAB30558.1"/>
    <property type="molecule type" value="Genomic_DNA"/>
</dbReference>
<proteinExistence type="predicted"/>
<dbReference type="Gene3D" id="3.90.320.10">
    <property type="match status" value="1"/>
</dbReference>
<evidence type="ECO:0000313" key="1">
    <source>
        <dbReference type="EMBL" id="OAB30558.1"/>
    </source>
</evidence>
<dbReference type="PANTHER" id="PTHR38733:SF1">
    <property type="entry name" value="TYPE IV METHYL-DIRECTED RESTRICTION ENZYME ECOKMCRBC"/>
    <property type="match status" value="1"/>
</dbReference>
<dbReference type="PANTHER" id="PTHR38733">
    <property type="entry name" value="PROTEIN MCRC"/>
    <property type="match status" value="1"/>
</dbReference>
<sequence length="440" mass="52282">MNRKQITIFEYDSLIVNEKYNGILFEKKHLDALEIYFGDGKYKPNTFLNLSQLTKLTADKNSFPFYTLVRNGVRFCQFVGVLQLKDLVIEVLPKADRSWNVESEKEEKDSWRNLLIKMLQVVNAFDVNATSFSSLKLLPNSFLDIYYELFIIEIETLLHKGLIKQYREIEDNKKSLSGNLIFSKQIQYNLVHKERFYVHTTEYDTQHHLHAILYKTLKVLQQTNGLQALKSRINRLLMNFPELNNVNVMESTFDKINLNRKTQPYKLSLLISKMILLNFHPDVITGVDEVVALMFDMNALWEKFVFHSIKSNPLFEIEDQKVAKFWKSNNQTKSYFKADIFIKYLTKNYVLDTKWKNMNDDKPSNDDLRQMFAYLHYYNAKKTALLYPDKNEKIITGNYHHRLHDKKDEECSLLKIPVQKDIREWQEKINEHIENWITKT</sequence>
<evidence type="ECO:0008006" key="3">
    <source>
        <dbReference type="Google" id="ProtNLM"/>
    </source>
</evidence>
<evidence type="ECO:0000313" key="2">
    <source>
        <dbReference type="Proteomes" id="UP000077164"/>
    </source>
</evidence>
<dbReference type="RefSeq" id="WP_082854261.1">
    <property type="nucleotide sequence ID" value="NZ_FRDK01000011.1"/>
</dbReference>
<dbReference type="AlphaFoldDB" id="A0A167ZKV9"/>
<protein>
    <recommendedName>
        <fullName evidence="3">Restriction endonuclease</fullName>
    </recommendedName>
</protein>
<gene>
    <name evidence="1" type="ORF">FBFR_01810</name>
</gene>
<dbReference type="OrthoDB" id="307209at2"/>